<proteinExistence type="predicted"/>
<sequence length="219" mass="24161">MARFPLEDDVRVEEEHQGLKDKVHEAEGEVHALRSIEYNVDSGVECSACCLEGSMAMVKPDIVGVQASRHLTSSQNKSPSIPPQIQGFKYPSNSIAMPDFALTQHIVVPLNVPIGYSVSNGDLKDTDKMSDDGTPQGMPNLYDHTRALNVNAHLATSHKDDPLYNVELKGLLTVELGSNILDERRGISDWSSFDEATMRTKKGKGRVLMKTRKVLKGME</sequence>
<reference evidence="1" key="1">
    <citation type="submission" date="2023-06" db="EMBL/GenBank/DDBJ databases">
        <authorList>
            <consortium name="Lawrence Berkeley National Laboratory"/>
            <person name="Ahrendt S."/>
            <person name="Sahu N."/>
            <person name="Indic B."/>
            <person name="Wong-Bajracharya J."/>
            <person name="Merenyi Z."/>
            <person name="Ke H.-M."/>
            <person name="Monk M."/>
            <person name="Kocsube S."/>
            <person name="Drula E."/>
            <person name="Lipzen A."/>
            <person name="Balint B."/>
            <person name="Henrissat B."/>
            <person name="Andreopoulos B."/>
            <person name="Martin F.M."/>
            <person name="Harder C.B."/>
            <person name="Rigling D."/>
            <person name="Ford K.L."/>
            <person name="Foster G.D."/>
            <person name="Pangilinan J."/>
            <person name="Papanicolaou A."/>
            <person name="Barry K."/>
            <person name="LaButti K."/>
            <person name="Viragh M."/>
            <person name="Koriabine M."/>
            <person name="Yan M."/>
            <person name="Riley R."/>
            <person name="Champramary S."/>
            <person name="Plett K.L."/>
            <person name="Tsai I.J."/>
            <person name="Slot J."/>
            <person name="Sipos G."/>
            <person name="Plett J."/>
            <person name="Nagy L.G."/>
            <person name="Grigoriev I.V."/>
        </authorList>
    </citation>
    <scope>NUCLEOTIDE SEQUENCE</scope>
    <source>
        <strain evidence="1">ICMP 16352</strain>
    </source>
</reference>
<accession>A0AA39PV67</accession>
<organism evidence="1 2">
    <name type="scientific">Armillaria novae-zelandiae</name>
    <dbReference type="NCBI Taxonomy" id="153914"/>
    <lineage>
        <taxon>Eukaryota</taxon>
        <taxon>Fungi</taxon>
        <taxon>Dikarya</taxon>
        <taxon>Basidiomycota</taxon>
        <taxon>Agaricomycotina</taxon>
        <taxon>Agaricomycetes</taxon>
        <taxon>Agaricomycetidae</taxon>
        <taxon>Agaricales</taxon>
        <taxon>Marasmiineae</taxon>
        <taxon>Physalacriaceae</taxon>
        <taxon>Armillaria</taxon>
    </lineage>
</organism>
<evidence type="ECO:0000313" key="1">
    <source>
        <dbReference type="EMBL" id="KAK0490341.1"/>
    </source>
</evidence>
<keyword evidence="2" id="KW-1185">Reference proteome</keyword>
<comment type="caution">
    <text evidence="1">The sequence shown here is derived from an EMBL/GenBank/DDBJ whole genome shotgun (WGS) entry which is preliminary data.</text>
</comment>
<dbReference type="Proteomes" id="UP001175227">
    <property type="component" value="Unassembled WGS sequence"/>
</dbReference>
<protein>
    <submittedName>
        <fullName evidence="1">Uncharacterized protein</fullName>
    </submittedName>
</protein>
<dbReference type="AlphaFoldDB" id="A0AA39PV67"/>
<gene>
    <name evidence="1" type="ORF">IW261DRAFT_1412903</name>
</gene>
<evidence type="ECO:0000313" key="2">
    <source>
        <dbReference type="Proteomes" id="UP001175227"/>
    </source>
</evidence>
<name>A0AA39PV67_9AGAR</name>
<dbReference type="EMBL" id="JAUEPR010000001">
    <property type="protein sequence ID" value="KAK0490341.1"/>
    <property type="molecule type" value="Genomic_DNA"/>
</dbReference>